<sequence length="308" mass="33557">MKAIAYTTYGPPSVLNMVDIEKPTPQPDEVLVKIHATTVTAGDVRLRSSNFPPIAWIFVRLIYGLFRPKKEILGHEFSGTVEAIGKDVARYKVGDEVVGTPTMLATGSYTEYLSIPENRKKGVLRLKPKSLSFNEAAALPVGGMTALFLLEKAKLGRGQNVLIYGASGSVGTYAIQIAKAQGARITAVCSGSNLDMVKSLGADATLDYRSQDYSLLEEKFDIVFDAVGKTSKSKASKILKQEGRFASVQALTSPGQRHLEVLCELADKGKLRPFIHKTFPLQHMVEAHQYVDKGRKKGNVVIEVDNDG</sequence>
<dbReference type="InterPro" id="IPR020843">
    <property type="entry name" value="ER"/>
</dbReference>
<keyword evidence="5" id="KW-1185">Reference proteome</keyword>
<evidence type="ECO:0000256" key="2">
    <source>
        <dbReference type="RuleBase" id="RU361277"/>
    </source>
</evidence>
<comment type="similarity">
    <text evidence="2">Belongs to the zinc-containing alcohol dehydrogenase family.</text>
</comment>
<comment type="caution">
    <text evidence="4">The sequence shown here is derived from an EMBL/GenBank/DDBJ whole genome shotgun (WGS) entry which is preliminary data.</text>
</comment>
<dbReference type="InterPro" id="IPR013154">
    <property type="entry name" value="ADH-like_N"/>
</dbReference>
<evidence type="ECO:0000256" key="1">
    <source>
        <dbReference type="ARBA" id="ARBA00023002"/>
    </source>
</evidence>
<dbReference type="SUPFAM" id="SSF50129">
    <property type="entry name" value="GroES-like"/>
    <property type="match status" value="1"/>
</dbReference>
<dbReference type="CDD" id="cd08267">
    <property type="entry name" value="MDR1"/>
    <property type="match status" value="1"/>
</dbReference>
<keyword evidence="2" id="KW-0862">Zinc</keyword>
<evidence type="ECO:0000313" key="4">
    <source>
        <dbReference type="EMBL" id="MFH6985809.1"/>
    </source>
</evidence>
<dbReference type="Gene3D" id="3.90.180.10">
    <property type="entry name" value="Medium-chain alcohol dehydrogenases, catalytic domain"/>
    <property type="match status" value="1"/>
</dbReference>
<dbReference type="Gene3D" id="3.40.50.720">
    <property type="entry name" value="NAD(P)-binding Rossmann-like Domain"/>
    <property type="match status" value="1"/>
</dbReference>
<proteinExistence type="inferred from homology"/>
<evidence type="ECO:0000259" key="3">
    <source>
        <dbReference type="SMART" id="SM00829"/>
    </source>
</evidence>
<dbReference type="Pfam" id="PF08240">
    <property type="entry name" value="ADH_N"/>
    <property type="match status" value="1"/>
</dbReference>
<dbReference type="PANTHER" id="PTHR11695">
    <property type="entry name" value="ALCOHOL DEHYDROGENASE RELATED"/>
    <property type="match status" value="1"/>
</dbReference>
<dbReference type="SMART" id="SM00829">
    <property type="entry name" value="PKS_ER"/>
    <property type="match status" value="1"/>
</dbReference>
<dbReference type="EMBL" id="JBIPKE010000020">
    <property type="protein sequence ID" value="MFH6985809.1"/>
    <property type="molecule type" value="Genomic_DNA"/>
</dbReference>
<keyword evidence="2" id="KW-0479">Metal-binding</keyword>
<dbReference type="Proteomes" id="UP001610063">
    <property type="component" value="Unassembled WGS sequence"/>
</dbReference>
<protein>
    <submittedName>
        <fullName evidence="4">NAD(P)-dependent alcohol dehydrogenase</fullName>
    </submittedName>
</protein>
<organism evidence="4 5">
    <name type="scientific">Marinoscillum luteum</name>
    <dbReference type="NCBI Taxonomy" id="861051"/>
    <lineage>
        <taxon>Bacteria</taxon>
        <taxon>Pseudomonadati</taxon>
        <taxon>Bacteroidota</taxon>
        <taxon>Cytophagia</taxon>
        <taxon>Cytophagales</taxon>
        <taxon>Reichenbachiellaceae</taxon>
        <taxon>Marinoscillum</taxon>
    </lineage>
</organism>
<accession>A0ABW7NH24</accession>
<name>A0ABW7NH24_9BACT</name>
<gene>
    <name evidence="4" type="ORF">ACHKAR_20310</name>
</gene>
<comment type="cofactor">
    <cofactor evidence="2">
        <name>Zn(2+)</name>
        <dbReference type="ChEBI" id="CHEBI:29105"/>
    </cofactor>
</comment>
<dbReference type="RefSeq" id="WP_395419229.1">
    <property type="nucleotide sequence ID" value="NZ_JBIPKE010000020.1"/>
</dbReference>
<feature type="domain" description="Enoyl reductase (ER)" evidence="3">
    <location>
        <begin position="10"/>
        <end position="302"/>
    </location>
</feature>
<dbReference type="PROSITE" id="PS00059">
    <property type="entry name" value="ADH_ZINC"/>
    <property type="match status" value="1"/>
</dbReference>
<dbReference type="InterPro" id="IPR013149">
    <property type="entry name" value="ADH-like_C"/>
</dbReference>
<dbReference type="SUPFAM" id="SSF51735">
    <property type="entry name" value="NAD(P)-binding Rossmann-fold domains"/>
    <property type="match status" value="1"/>
</dbReference>
<dbReference type="InterPro" id="IPR011032">
    <property type="entry name" value="GroES-like_sf"/>
</dbReference>
<dbReference type="Pfam" id="PF00107">
    <property type="entry name" value="ADH_zinc_N"/>
    <property type="match status" value="1"/>
</dbReference>
<dbReference type="PANTHER" id="PTHR11695:SF648">
    <property type="entry name" value="ZINC-BINDING OXIDOREDUCTASE"/>
    <property type="match status" value="1"/>
</dbReference>
<dbReference type="InterPro" id="IPR036291">
    <property type="entry name" value="NAD(P)-bd_dom_sf"/>
</dbReference>
<keyword evidence="1" id="KW-0560">Oxidoreductase</keyword>
<reference evidence="4 5" key="1">
    <citation type="journal article" date="2013" name="Int. J. Syst. Evol. Microbiol.">
        <title>Marinoscillum luteum sp. nov., isolated from marine sediment.</title>
        <authorList>
            <person name="Cha I.T."/>
            <person name="Park S.J."/>
            <person name="Kim S.J."/>
            <person name="Kim J.G."/>
            <person name="Jung M.Y."/>
            <person name="Shin K.S."/>
            <person name="Kwon K.K."/>
            <person name="Yang S.H."/>
            <person name="Seo Y.S."/>
            <person name="Rhee S.K."/>
        </authorList>
    </citation>
    <scope>NUCLEOTIDE SEQUENCE [LARGE SCALE GENOMIC DNA]</scope>
    <source>
        <strain evidence="4 5">KCTC 23939</strain>
    </source>
</reference>
<evidence type="ECO:0000313" key="5">
    <source>
        <dbReference type="Proteomes" id="UP001610063"/>
    </source>
</evidence>
<dbReference type="InterPro" id="IPR002328">
    <property type="entry name" value="ADH_Zn_CS"/>
</dbReference>
<dbReference type="InterPro" id="IPR050700">
    <property type="entry name" value="YIM1/Zinc_Alcohol_DH_Fams"/>
</dbReference>